<dbReference type="Pfam" id="PF01583">
    <property type="entry name" value="APS_kinase"/>
    <property type="match status" value="1"/>
</dbReference>
<comment type="similarity">
    <text evidence="17">Belongs to the TRAFAC class translation factor GTPase superfamily. Classic translation factor GTPase family. CysN/NodQ subfamily.</text>
</comment>
<proteinExistence type="inferred from homology"/>
<comment type="function">
    <text evidence="17">With CysD forms the ATP sulfurylase (ATPS) that catalyzes the adenylation of sulfate producing adenosine 5'-phosphosulfate (APS) and diphosphate, the first enzymatic step in sulfur assimilation pathway. APS synthesis involves the formation of a high-energy phosphoric-sulfuric acid anhydride bond driven by GTP hydrolysis by CysN coupled to ATP hydrolysis by CysD.</text>
</comment>
<dbReference type="NCBIfam" id="TIGR02034">
    <property type="entry name" value="CysN"/>
    <property type="match status" value="1"/>
</dbReference>
<dbReference type="CDD" id="cd04166">
    <property type="entry name" value="CysN_ATPS"/>
    <property type="match status" value="1"/>
</dbReference>
<dbReference type="FunFam" id="3.40.50.300:FF:000212">
    <property type="entry name" value="Adenylyl-sulfate kinase"/>
    <property type="match status" value="1"/>
</dbReference>
<dbReference type="GO" id="GO:0005524">
    <property type="term" value="F:ATP binding"/>
    <property type="evidence" value="ECO:0007669"/>
    <property type="project" value="UniProtKB-UniRule"/>
</dbReference>
<feature type="binding site" evidence="18">
    <location>
        <begin position="470"/>
        <end position="477"/>
    </location>
    <ligand>
        <name>ATP</name>
        <dbReference type="ChEBI" id="CHEBI:30616"/>
    </ligand>
</feature>
<evidence type="ECO:0000256" key="3">
    <source>
        <dbReference type="ARBA" id="ARBA00002632"/>
    </source>
</evidence>
<keyword evidence="8 18" id="KW-0597">Phosphoprotein</keyword>
<feature type="active site" description="Phosphoserine intermediate" evidence="18">
    <location>
        <position position="544"/>
    </location>
</feature>
<keyword evidence="21" id="KW-1185">Reference proteome</keyword>
<dbReference type="EC" id="2.7.7.4" evidence="17"/>
<dbReference type="InterPro" id="IPR009001">
    <property type="entry name" value="Transl_elong_EF1A/Init_IF2_C"/>
</dbReference>
<dbReference type="GO" id="GO:0000103">
    <property type="term" value="P:sulfate assimilation"/>
    <property type="evidence" value="ECO:0007669"/>
    <property type="project" value="UniProtKB-UniRule"/>
</dbReference>
<dbReference type="EC" id="2.7.1.25" evidence="18"/>
<evidence type="ECO:0000256" key="5">
    <source>
        <dbReference type="ARBA" id="ARBA00005438"/>
    </source>
</evidence>
<evidence type="ECO:0000256" key="14">
    <source>
        <dbReference type="ARBA" id="ARBA00023134"/>
    </source>
</evidence>
<evidence type="ECO:0000256" key="2">
    <source>
        <dbReference type="ARBA" id="ARBA00002357"/>
    </source>
</evidence>
<dbReference type="eggNOG" id="COG0529">
    <property type="taxonomic scope" value="Bacteria"/>
</dbReference>
<dbReference type="Gene3D" id="2.40.30.10">
    <property type="entry name" value="Translation factors"/>
    <property type="match status" value="2"/>
</dbReference>
<keyword evidence="15" id="KW-0511">Multifunctional enzyme</keyword>
<evidence type="ECO:0000256" key="11">
    <source>
        <dbReference type="ARBA" id="ARBA00022741"/>
    </source>
</evidence>
<protein>
    <recommendedName>
        <fullName evidence="17 18">Multifunctional fusion protein</fullName>
    </recommendedName>
    <domain>
        <recommendedName>
            <fullName evidence="17">Sulfate adenylyltransferase subunit 1</fullName>
            <ecNumber evidence="17">2.7.7.4</ecNumber>
        </recommendedName>
        <alternativeName>
            <fullName evidence="17">ATP-sulfurylase large subunit</fullName>
        </alternativeName>
        <alternativeName>
            <fullName evidence="17">Sulfate adenylate transferase</fullName>
            <shortName evidence="17">SAT</shortName>
        </alternativeName>
    </domain>
    <domain>
        <recommendedName>
            <fullName evidence="18">Adenylyl-sulfate kinase</fullName>
            <ecNumber evidence="18">2.7.1.25</ecNumber>
        </recommendedName>
        <alternativeName>
            <fullName evidence="18">APS kinase</fullName>
        </alternativeName>
        <alternativeName>
            <fullName evidence="18">ATP adenosine-5'-phosphosulfate 3'-phosphotransferase</fullName>
        </alternativeName>
        <alternativeName>
            <fullName evidence="18">Adenosine-5'-phosphosulfate kinase</fullName>
        </alternativeName>
    </domain>
</protein>
<organism evidence="20 21">
    <name type="scientific">Pseudidiomarina atlantica</name>
    <dbReference type="NCBI Taxonomy" id="1517416"/>
    <lineage>
        <taxon>Bacteria</taxon>
        <taxon>Pseudomonadati</taxon>
        <taxon>Pseudomonadota</taxon>
        <taxon>Gammaproteobacteria</taxon>
        <taxon>Alteromonadales</taxon>
        <taxon>Idiomarinaceae</taxon>
        <taxon>Pseudidiomarina</taxon>
    </lineage>
</organism>
<dbReference type="HAMAP" id="MF_00062">
    <property type="entry name" value="Sulf_adenylyltr_sub1"/>
    <property type="match status" value="1"/>
</dbReference>
<dbReference type="NCBIfam" id="NF004035">
    <property type="entry name" value="PRK05506.1"/>
    <property type="match status" value="1"/>
</dbReference>
<evidence type="ECO:0000256" key="12">
    <source>
        <dbReference type="ARBA" id="ARBA00022777"/>
    </source>
</evidence>
<comment type="pathway">
    <text evidence="17">Sulfur metabolism; hydrogen sulfide biosynthesis; sulfite from sulfate: step 1/3.</text>
</comment>
<evidence type="ECO:0000259" key="19">
    <source>
        <dbReference type="PROSITE" id="PS51722"/>
    </source>
</evidence>
<dbReference type="NCBIfam" id="TIGR00231">
    <property type="entry name" value="small_GTP"/>
    <property type="match status" value="1"/>
</dbReference>
<dbReference type="GO" id="GO:0005525">
    <property type="term" value="F:GTP binding"/>
    <property type="evidence" value="ECO:0007669"/>
    <property type="project" value="UniProtKB-UniRule"/>
</dbReference>
<dbReference type="STRING" id="1517416.IDAT_10400"/>
<dbReference type="PROSITE" id="PS51722">
    <property type="entry name" value="G_TR_2"/>
    <property type="match status" value="1"/>
</dbReference>
<dbReference type="InterPro" id="IPR041757">
    <property type="entry name" value="CysN_GTP-bd"/>
</dbReference>
<dbReference type="CDD" id="cd02027">
    <property type="entry name" value="APSK"/>
    <property type="match status" value="1"/>
</dbReference>
<dbReference type="CDD" id="cd04095">
    <property type="entry name" value="CysN_NoDQ_III"/>
    <property type="match status" value="1"/>
</dbReference>
<dbReference type="EMBL" id="JPIN01000011">
    <property type="protein sequence ID" value="KFZ28232.1"/>
    <property type="molecule type" value="Genomic_DNA"/>
</dbReference>
<comment type="catalytic activity">
    <reaction evidence="16 17">
        <text>sulfate + ATP + H(+) = adenosine 5'-phosphosulfate + diphosphate</text>
        <dbReference type="Rhea" id="RHEA:18133"/>
        <dbReference type="ChEBI" id="CHEBI:15378"/>
        <dbReference type="ChEBI" id="CHEBI:16189"/>
        <dbReference type="ChEBI" id="CHEBI:30616"/>
        <dbReference type="ChEBI" id="CHEBI:33019"/>
        <dbReference type="ChEBI" id="CHEBI:58243"/>
        <dbReference type="EC" id="2.7.7.4"/>
    </reaction>
</comment>
<dbReference type="Proteomes" id="UP000053718">
    <property type="component" value="Unassembled WGS sequence"/>
</dbReference>
<dbReference type="InterPro" id="IPR002891">
    <property type="entry name" value="APS"/>
</dbReference>
<keyword evidence="13 17" id="KW-0067">ATP-binding</keyword>
<sequence length="635" mass="70168">MSHQSPLIAENIEEYLKQHERKQLLRFITCGSVDDGKSTLIGRLLHDSKLIYEDQLAALKKSHSDADVNLADLVDGLQAEREQGITIDVAYRYFSTDKRKFIIADTPGHEQYTRNMATGASTCDLAIILIDAEKGVQTQTRRHSFIVSLLGIKHVIVAVNKMDAVAFSQARYKEIQQQYIELAGVLNIPDIHFVPISALQGDNVVHKSAHTPWFRGRTLMQYLETLEIQQAQANDFRFNVQWVNRPDASFRGYAGSIASGTVKPGDTIRVLPSGKVSTVKAIATFDGACAQAVAPQAVTLTLNDELDISRGDMITDKDALPHMSRRVRAKVVWLHEEALQPRREYVLKMGTQSATAWCEKVHYRVDINTLKEVDDSQLGLNEIGMIDVQALQPLVFDRYQNNRATGSFILIDKLSNATVAAGMVAQPLSDAEEAVEPARVGPVTWQSTSVTRAERASLKQQQPVVLWFTGLSGAGKSSIANAVEERLLALHKHTYLLDGDNVRHGLNAGLTFSEADRIENIRRIGEVAKLMVDAGLIVLTAFISPLRANREFVRSRLAAGEFVEIFVDTPLAVCEQRDVKGLYAAARKGDIANFTGISSPYEPPAAPELTLDTTALSVDDAAERVIAYLREHGYL</sequence>
<dbReference type="Pfam" id="PF22594">
    <property type="entry name" value="GTP-eEF1A_C"/>
    <property type="match status" value="1"/>
</dbReference>
<feature type="binding site" evidence="17">
    <location>
        <begin position="105"/>
        <end position="109"/>
    </location>
    <ligand>
        <name>GTP</name>
        <dbReference type="ChEBI" id="CHEBI:37565"/>
    </ligand>
</feature>
<dbReference type="InterPro" id="IPR044138">
    <property type="entry name" value="CysN_II"/>
</dbReference>
<dbReference type="FunFam" id="3.40.50.300:FF:000119">
    <property type="entry name" value="Sulfate adenylyltransferase subunit 1"/>
    <property type="match status" value="1"/>
</dbReference>
<dbReference type="HAMAP" id="MF_00065">
    <property type="entry name" value="Adenylyl_sulf_kinase"/>
    <property type="match status" value="1"/>
</dbReference>
<evidence type="ECO:0000256" key="6">
    <source>
        <dbReference type="ARBA" id="ARBA00007237"/>
    </source>
</evidence>
<dbReference type="PANTHER" id="PTHR23115">
    <property type="entry name" value="TRANSLATION FACTOR"/>
    <property type="match status" value="1"/>
</dbReference>
<dbReference type="AlphaFoldDB" id="A0A094IM32"/>
<evidence type="ECO:0000313" key="21">
    <source>
        <dbReference type="Proteomes" id="UP000053718"/>
    </source>
</evidence>
<accession>A0A094IM32</accession>
<dbReference type="PROSITE" id="PS00301">
    <property type="entry name" value="G_TR_1"/>
    <property type="match status" value="1"/>
</dbReference>
<dbReference type="InterPro" id="IPR050100">
    <property type="entry name" value="TRAFAC_GTPase_members"/>
</dbReference>
<evidence type="ECO:0000256" key="1">
    <source>
        <dbReference type="ARBA" id="ARBA00001823"/>
    </source>
</evidence>
<evidence type="ECO:0000256" key="9">
    <source>
        <dbReference type="ARBA" id="ARBA00022679"/>
    </source>
</evidence>
<comment type="caution">
    <text evidence="20">The sequence shown here is derived from an EMBL/GenBank/DDBJ whole genome shotgun (WGS) entry which is preliminary data.</text>
</comment>
<dbReference type="InterPro" id="IPR005225">
    <property type="entry name" value="Small_GTP-bd"/>
</dbReference>
<gene>
    <name evidence="18" type="primary">cysC</name>
    <name evidence="17" type="synonym">cysN</name>
    <name evidence="20" type="ORF">IDAT_10400</name>
</gene>
<comment type="function">
    <text evidence="3 18">Catalyzes the synthesis of activated sulfate.</text>
</comment>
<dbReference type="GO" id="GO:0004020">
    <property type="term" value="F:adenylylsulfate kinase activity"/>
    <property type="evidence" value="ECO:0007669"/>
    <property type="project" value="UniProtKB-UniRule"/>
</dbReference>
<comment type="similarity">
    <text evidence="5">In the C-terminal section; belongs to the APS kinase family.</text>
</comment>
<dbReference type="GO" id="GO:0070814">
    <property type="term" value="P:hydrogen sulfide biosynthetic process"/>
    <property type="evidence" value="ECO:0007669"/>
    <property type="project" value="UniProtKB-UniRule"/>
</dbReference>
<keyword evidence="10 17" id="KW-0548">Nucleotidyltransferase</keyword>
<evidence type="ECO:0000256" key="8">
    <source>
        <dbReference type="ARBA" id="ARBA00022553"/>
    </source>
</evidence>
<dbReference type="InterPro" id="IPR031157">
    <property type="entry name" value="G_TR_CS"/>
</dbReference>
<dbReference type="InterPro" id="IPR059117">
    <property type="entry name" value="APS_kinase_dom"/>
</dbReference>
<dbReference type="PRINTS" id="PR00315">
    <property type="entry name" value="ELONGATNFCT"/>
</dbReference>
<dbReference type="NCBIfam" id="TIGR00455">
    <property type="entry name" value="apsK"/>
    <property type="match status" value="1"/>
</dbReference>
<comment type="pathway">
    <text evidence="4 18">Sulfur metabolism; hydrogen sulfide biosynthesis; sulfite from sulfate: step 2/3.</text>
</comment>
<dbReference type="GO" id="GO:0004781">
    <property type="term" value="F:sulfate adenylyltransferase (ATP) activity"/>
    <property type="evidence" value="ECO:0007669"/>
    <property type="project" value="UniProtKB-UniRule"/>
</dbReference>
<evidence type="ECO:0000256" key="7">
    <source>
        <dbReference type="ARBA" id="ARBA00022458"/>
    </source>
</evidence>
<dbReference type="NCBIfam" id="NF003013">
    <property type="entry name" value="PRK03846.1"/>
    <property type="match status" value="1"/>
</dbReference>
<dbReference type="Gene3D" id="3.40.50.300">
    <property type="entry name" value="P-loop containing nucleotide triphosphate hydrolases"/>
    <property type="match status" value="2"/>
</dbReference>
<feature type="binding site" evidence="17">
    <location>
        <begin position="31"/>
        <end position="38"/>
    </location>
    <ligand>
        <name>GTP</name>
        <dbReference type="ChEBI" id="CHEBI:37565"/>
    </ligand>
</feature>
<dbReference type="InterPro" id="IPR011779">
    <property type="entry name" value="SO4_adenylTrfase_lsu"/>
</dbReference>
<evidence type="ECO:0000256" key="17">
    <source>
        <dbReference type="HAMAP-Rule" id="MF_00062"/>
    </source>
</evidence>
<evidence type="ECO:0000256" key="15">
    <source>
        <dbReference type="ARBA" id="ARBA00023268"/>
    </source>
</evidence>
<dbReference type="RefSeq" id="WP_034733368.1">
    <property type="nucleotide sequence ID" value="NZ_JPIN01000011.1"/>
</dbReference>
<dbReference type="SUPFAM" id="SSF50465">
    <property type="entry name" value="EF-Tu/eEF-1alpha/eIF2-gamma C-terminal domain"/>
    <property type="match status" value="1"/>
</dbReference>
<dbReference type="SUPFAM" id="SSF52540">
    <property type="entry name" value="P-loop containing nucleoside triphosphate hydrolases"/>
    <property type="match status" value="2"/>
</dbReference>
<dbReference type="GO" id="GO:0003924">
    <property type="term" value="F:GTPase activity"/>
    <property type="evidence" value="ECO:0007669"/>
    <property type="project" value="InterPro"/>
</dbReference>
<evidence type="ECO:0000256" key="16">
    <source>
        <dbReference type="ARBA" id="ARBA00049370"/>
    </source>
</evidence>
<dbReference type="OrthoDB" id="9804504at2"/>
<evidence type="ECO:0000313" key="20">
    <source>
        <dbReference type="EMBL" id="KFZ28232.1"/>
    </source>
</evidence>
<evidence type="ECO:0000256" key="10">
    <source>
        <dbReference type="ARBA" id="ARBA00022695"/>
    </source>
</evidence>
<dbReference type="Pfam" id="PF00009">
    <property type="entry name" value="GTP_EFTU"/>
    <property type="match status" value="1"/>
</dbReference>
<feature type="domain" description="Tr-type G" evidence="19">
    <location>
        <begin position="22"/>
        <end position="230"/>
    </location>
</feature>
<comment type="function">
    <text evidence="2">APS kinase catalyzes the synthesis of activated sulfate.</text>
</comment>
<keyword evidence="12 18" id="KW-0418">Kinase</keyword>
<reference evidence="20 21" key="1">
    <citation type="submission" date="2014-06" db="EMBL/GenBank/DDBJ databases">
        <title>Draft genome sequence of Idiomarina sp. MCCC 1A10513.</title>
        <authorList>
            <person name="Du J."/>
            <person name="Lai Q."/>
            <person name="Shao Z."/>
        </authorList>
    </citation>
    <scope>NUCLEOTIDE SEQUENCE [LARGE SCALE GENOMIC DNA]</scope>
    <source>
        <strain evidence="20 21">MCCC 1A10513</strain>
    </source>
</reference>
<comment type="similarity">
    <text evidence="6">In the N-terminal section; belongs to the TRAFAC class translation factor GTPase superfamily. Classic translation factor GTPase family. CysN/NodQ subfamily.</text>
</comment>
<dbReference type="CDD" id="cd03695">
    <property type="entry name" value="CysN_NodQ_II"/>
    <property type="match status" value="1"/>
</dbReference>
<dbReference type="SUPFAM" id="SSF50447">
    <property type="entry name" value="Translation proteins"/>
    <property type="match status" value="1"/>
</dbReference>
<keyword evidence="11 17" id="KW-0547">Nucleotide-binding</keyword>
<dbReference type="UniPathway" id="UPA00140">
    <property type="reaction ID" value="UER00204"/>
</dbReference>
<dbReference type="InterPro" id="IPR000795">
    <property type="entry name" value="T_Tr_GTP-bd_dom"/>
</dbReference>
<dbReference type="InterPro" id="IPR044139">
    <property type="entry name" value="CysN_NoDQ_III"/>
</dbReference>
<comment type="similarity">
    <text evidence="18">Belongs to the APS kinase family.</text>
</comment>
<comment type="catalytic activity">
    <reaction evidence="1 18">
        <text>adenosine 5'-phosphosulfate + ATP = 3'-phosphoadenylyl sulfate + ADP + H(+)</text>
        <dbReference type="Rhea" id="RHEA:24152"/>
        <dbReference type="ChEBI" id="CHEBI:15378"/>
        <dbReference type="ChEBI" id="CHEBI:30616"/>
        <dbReference type="ChEBI" id="CHEBI:58243"/>
        <dbReference type="ChEBI" id="CHEBI:58339"/>
        <dbReference type="ChEBI" id="CHEBI:456216"/>
        <dbReference type="EC" id="2.7.1.25"/>
    </reaction>
</comment>
<keyword evidence="9 17" id="KW-0808">Transferase</keyword>
<dbReference type="InterPro" id="IPR054696">
    <property type="entry name" value="GTP-eEF1A_C"/>
</dbReference>
<evidence type="ECO:0000256" key="4">
    <source>
        <dbReference type="ARBA" id="ARBA00004806"/>
    </source>
</evidence>
<keyword evidence="14 17" id="KW-0342">GTP-binding</keyword>
<keyword evidence="7" id="KW-0536">Nodulation</keyword>
<name>A0A094IM32_9GAMM</name>
<dbReference type="NCBIfam" id="NF003478">
    <property type="entry name" value="PRK05124.1"/>
    <property type="match status" value="1"/>
</dbReference>
<feature type="binding site" evidence="17">
    <location>
        <begin position="160"/>
        <end position="163"/>
    </location>
    <ligand>
        <name>GTP</name>
        <dbReference type="ChEBI" id="CHEBI:37565"/>
    </ligand>
</feature>
<dbReference type="InterPro" id="IPR027417">
    <property type="entry name" value="P-loop_NTPase"/>
</dbReference>
<dbReference type="eggNOG" id="COG2895">
    <property type="taxonomic scope" value="Bacteria"/>
</dbReference>
<evidence type="ECO:0000256" key="13">
    <source>
        <dbReference type="ARBA" id="ARBA00022840"/>
    </source>
</evidence>
<comment type="subunit">
    <text evidence="17">Heterodimer composed of CysD, the smaller subunit, and CysN.</text>
</comment>
<dbReference type="InterPro" id="IPR009000">
    <property type="entry name" value="Transl_B-barrel_sf"/>
</dbReference>
<evidence type="ECO:0000256" key="18">
    <source>
        <dbReference type="HAMAP-Rule" id="MF_00065"/>
    </source>
</evidence>